<name>A0A0A9BYC9_ARUDO</name>
<reference evidence="1" key="2">
    <citation type="journal article" date="2015" name="Data Brief">
        <title>Shoot transcriptome of the giant reed, Arundo donax.</title>
        <authorList>
            <person name="Barrero R.A."/>
            <person name="Guerrero F.D."/>
            <person name="Moolhuijzen P."/>
            <person name="Goolsby J.A."/>
            <person name="Tidwell J."/>
            <person name="Bellgard S.E."/>
            <person name="Bellgard M.I."/>
        </authorList>
    </citation>
    <scope>NUCLEOTIDE SEQUENCE</scope>
    <source>
        <tissue evidence="1">Shoot tissue taken approximately 20 cm above the soil surface</tissue>
    </source>
</reference>
<sequence>MHDDNCAFSKFEYGHVRPFCSSNLRMFIPVFMVTRCLSCC</sequence>
<accession>A0A0A9BYC9</accession>
<reference evidence="1" key="1">
    <citation type="submission" date="2014-09" db="EMBL/GenBank/DDBJ databases">
        <authorList>
            <person name="Magalhaes I.L.F."/>
            <person name="Oliveira U."/>
            <person name="Santos F.R."/>
            <person name="Vidigal T.H.D.A."/>
            <person name="Brescovit A.D."/>
            <person name="Santos A.J."/>
        </authorList>
    </citation>
    <scope>NUCLEOTIDE SEQUENCE</scope>
    <source>
        <tissue evidence="1">Shoot tissue taken approximately 20 cm above the soil surface</tissue>
    </source>
</reference>
<evidence type="ECO:0000313" key="1">
    <source>
        <dbReference type="EMBL" id="JAD64282.1"/>
    </source>
</evidence>
<proteinExistence type="predicted"/>
<dbReference type="EMBL" id="GBRH01233613">
    <property type="protein sequence ID" value="JAD64282.1"/>
    <property type="molecule type" value="Transcribed_RNA"/>
</dbReference>
<dbReference type="AlphaFoldDB" id="A0A0A9BYC9"/>
<organism evidence="1">
    <name type="scientific">Arundo donax</name>
    <name type="common">Giant reed</name>
    <name type="synonym">Donax arundinaceus</name>
    <dbReference type="NCBI Taxonomy" id="35708"/>
    <lineage>
        <taxon>Eukaryota</taxon>
        <taxon>Viridiplantae</taxon>
        <taxon>Streptophyta</taxon>
        <taxon>Embryophyta</taxon>
        <taxon>Tracheophyta</taxon>
        <taxon>Spermatophyta</taxon>
        <taxon>Magnoliopsida</taxon>
        <taxon>Liliopsida</taxon>
        <taxon>Poales</taxon>
        <taxon>Poaceae</taxon>
        <taxon>PACMAD clade</taxon>
        <taxon>Arundinoideae</taxon>
        <taxon>Arundineae</taxon>
        <taxon>Arundo</taxon>
    </lineage>
</organism>
<protein>
    <submittedName>
        <fullName evidence="1">Uncharacterized protein</fullName>
    </submittedName>
</protein>